<dbReference type="InterPro" id="IPR029039">
    <property type="entry name" value="Flavoprotein-like_sf"/>
</dbReference>
<name>A0ABT8FYJ5_9MICO</name>
<feature type="region of interest" description="Disordered" evidence="1">
    <location>
        <begin position="203"/>
        <end position="230"/>
    </location>
</feature>
<accession>A0ABT8FYJ5</accession>
<dbReference type="InterPro" id="IPR050712">
    <property type="entry name" value="NAD(P)H-dep_reductase"/>
</dbReference>
<organism evidence="3 4">
    <name type="scientific">Demequina zhanjiangensis</name>
    <dbReference type="NCBI Taxonomy" id="3051659"/>
    <lineage>
        <taxon>Bacteria</taxon>
        <taxon>Bacillati</taxon>
        <taxon>Actinomycetota</taxon>
        <taxon>Actinomycetes</taxon>
        <taxon>Micrococcales</taxon>
        <taxon>Demequinaceae</taxon>
        <taxon>Demequina</taxon>
    </lineage>
</organism>
<dbReference type="PANTHER" id="PTHR30543">
    <property type="entry name" value="CHROMATE REDUCTASE"/>
    <property type="match status" value="1"/>
</dbReference>
<evidence type="ECO:0000256" key="1">
    <source>
        <dbReference type="SAM" id="MobiDB-lite"/>
    </source>
</evidence>
<proteinExistence type="predicted"/>
<dbReference type="EMBL" id="JAUHPV010000001">
    <property type="protein sequence ID" value="MDN4471888.1"/>
    <property type="molecule type" value="Genomic_DNA"/>
</dbReference>
<feature type="domain" description="NADPH-dependent FMN reductase-like" evidence="2">
    <location>
        <begin position="9"/>
        <end position="141"/>
    </location>
</feature>
<sequence length="230" mass="23747">MADFGLMIGPLPEARTTRRLSALLQRLMPRGSHSLTELMYASLPGHTPYTDVPTPSAGLAWRRSVAALDALIVVAPTHTRSIPGVLKNALDWAGADGTPGALRGMPVAIAGAAAPGAGTFASLQHLRTVLLDSGAVLLGQPERTFEVPDGSLTDDGTCSDVELFHDVEEFLRAAVGHAVHEMRASGREPSPALIAPPSPLAGMARPAPSVPQSPEVGIPLATRAGASAPI</sequence>
<reference evidence="3" key="1">
    <citation type="submission" date="2023-06" db="EMBL/GenBank/DDBJ databases">
        <title>SYSU T00b26.</title>
        <authorList>
            <person name="Gao L."/>
            <person name="Fang B.-Z."/>
            <person name="Li W.-J."/>
        </authorList>
    </citation>
    <scope>NUCLEOTIDE SEQUENCE</scope>
    <source>
        <strain evidence="3">SYSU T00b26</strain>
    </source>
</reference>
<dbReference type="Gene3D" id="3.40.50.360">
    <property type="match status" value="1"/>
</dbReference>
<dbReference type="RefSeq" id="WP_301125962.1">
    <property type="nucleotide sequence ID" value="NZ_JAUHPV010000001.1"/>
</dbReference>
<comment type="caution">
    <text evidence="3">The sequence shown here is derived from an EMBL/GenBank/DDBJ whole genome shotgun (WGS) entry which is preliminary data.</text>
</comment>
<evidence type="ECO:0000313" key="3">
    <source>
        <dbReference type="EMBL" id="MDN4471888.1"/>
    </source>
</evidence>
<evidence type="ECO:0000259" key="2">
    <source>
        <dbReference type="Pfam" id="PF03358"/>
    </source>
</evidence>
<dbReference type="SUPFAM" id="SSF52218">
    <property type="entry name" value="Flavoproteins"/>
    <property type="match status" value="1"/>
</dbReference>
<gene>
    <name evidence="3" type="ORF">QQX04_02630</name>
</gene>
<dbReference type="InterPro" id="IPR005025">
    <property type="entry name" value="FMN_Rdtase-like_dom"/>
</dbReference>
<protein>
    <submittedName>
        <fullName evidence="3">NAD(P)H-dependent oxidoreductase</fullName>
    </submittedName>
</protein>
<keyword evidence="4" id="KW-1185">Reference proteome</keyword>
<dbReference type="Pfam" id="PF03358">
    <property type="entry name" value="FMN_red"/>
    <property type="match status" value="1"/>
</dbReference>
<dbReference type="PANTHER" id="PTHR30543:SF21">
    <property type="entry name" value="NAD(P)H-DEPENDENT FMN REDUCTASE LOT6"/>
    <property type="match status" value="1"/>
</dbReference>
<evidence type="ECO:0000313" key="4">
    <source>
        <dbReference type="Proteomes" id="UP001172738"/>
    </source>
</evidence>
<dbReference type="Proteomes" id="UP001172738">
    <property type="component" value="Unassembled WGS sequence"/>
</dbReference>